<evidence type="ECO:0000313" key="2">
    <source>
        <dbReference type="EMBL" id="CAA9338209.1"/>
    </source>
</evidence>
<feature type="compositionally biased region" description="Basic and acidic residues" evidence="1">
    <location>
        <begin position="48"/>
        <end position="61"/>
    </location>
</feature>
<protein>
    <submittedName>
        <fullName evidence="2">Ribose ABC transport system, permease protein RbsC</fullName>
    </submittedName>
</protein>
<feature type="compositionally biased region" description="Basic residues" evidence="1">
    <location>
        <begin position="288"/>
        <end position="338"/>
    </location>
</feature>
<organism evidence="2">
    <name type="scientific">uncultured Friedmanniella sp</name>
    <dbReference type="NCBI Taxonomy" id="335381"/>
    <lineage>
        <taxon>Bacteria</taxon>
        <taxon>Bacillati</taxon>
        <taxon>Actinomycetota</taxon>
        <taxon>Actinomycetes</taxon>
        <taxon>Propionibacteriales</taxon>
        <taxon>Nocardioidaceae</taxon>
        <taxon>Friedmanniella</taxon>
        <taxon>environmental samples</taxon>
    </lineage>
</organism>
<feature type="compositionally biased region" description="Basic residues" evidence="1">
    <location>
        <begin position="151"/>
        <end position="163"/>
    </location>
</feature>
<feature type="compositionally biased region" description="Basic and acidic residues" evidence="1">
    <location>
        <begin position="29"/>
        <end position="41"/>
    </location>
</feature>
<gene>
    <name evidence="2" type="ORF">AVDCRST_MAG48-3493</name>
</gene>
<dbReference type="EMBL" id="CADCTS010000489">
    <property type="protein sequence ID" value="CAA9338209.1"/>
    <property type="molecule type" value="Genomic_DNA"/>
</dbReference>
<feature type="compositionally biased region" description="Basic residues" evidence="1">
    <location>
        <begin position="128"/>
        <end position="138"/>
    </location>
</feature>
<dbReference type="AlphaFoldDB" id="A0A6J4LQ14"/>
<feature type="non-terminal residue" evidence="2">
    <location>
        <position position="380"/>
    </location>
</feature>
<name>A0A6J4LQ14_9ACTN</name>
<feature type="non-terminal residue" evidence="2">
    <location>
        <position position="1"/>
    </location>
</feature>
<evidence type="ECO:0000256" key="1">
    <source>
        <dbReference type="SAM" id="MobiDB-lite"/>
    </source>
</evidence>
<sequence>EHHDRPRGARGGRPHPGWQHPGPLLQPQRRADRGPRADRPGDHRRHLRDHERQLPDHGQPDDDHEAGGLQRHRGPRHADGDPQRGHRPVRRLDRRSHGSRRGQPVPRARPPAQPGDHVPAGVGDRRPLGRGRHARGLRQRAADRQAQPGPVHRHARHALRGPRPHPGAAQRPEHHQRAQRPALPGQHRLLRRLRQPSAGAADLGLGDDHPRRGLLAAAHPHAVRPLALRHGEQRARRAAVRRPGQAGADPDLRDLRLLRRGGGHPADGQHQLLDGRPRPVLRAQRDRRGGHRRRGALRRPRHGPRHHHRCLRHRLPRQRPGHRRRLALLAAGHHRRGDHPRGGRRPDPADHPATTQRPSRRRERQGCQPGHDAPHGQSRL</sequence>
<feature type="compositionally biased region" description="Basic and acidic residues" evidence="1">
    <location>
        <begin position="339"/>
        <end position="350"/>
    </location>
</feature>
<feature type="region of interest" description="Disordered" evidence="1">
    <location>
        <begin position="225"/>
        <end position="380"/>
    </location>
</feature>
<feature type="region of interest" description="Disordered" evidence="1">
    <location>
        <begin position="1"/>
        <end position="185"/>
    </location>
</feature>
<proteinExistence type="predicted"/>
<accession>A0A6J4LQ14</accession>
<feature type="compositionally biased region" description="Basic residues" evidence="1">
    <location>
        <begin position="85"/>
        <end position="100"/>
    </location>
</feature>
<reference evidence="2" key="1">
    <citation type="submission" date="2020-02" db="EMBL/GenBank/DDBJ databases">
        <authorList>
            <person name="Meier V. D."/>
        </authorList>
    </citation>
    <scope>NUCLEOTIDE SEQUENCE</scope>
    <source>
        <strain evidence="2">AVDCRST_MAG48</strain>
    </source>
</reference>
<feature type="compositionally biased region" description="Basic and acidic residues" evidence="1">
    <location>
        <begin position="273"/>
        <end position="287"/>
    </location>
</feature>